<feature type="domain" description="UspA" evidence="3">
    <location>
        <begin position="1"/>
        <end position="146"/>
    </location>
</feature>
<dbReference type="KEGG" id="ccam:M5D45_23045"/>
<evidence type="ECO:0000313" key="5">
    <source>
        <dbReference type="EMBL" id="URF08034.1"/>
    </source>
</evidence>
<dbReference type="EMBL" id="VCIZ01000020">
    <property type="protein sequence ID" value="TSP09847.1"/>
    <property type="molecule type" value="Genomic_DNA"/>
</dbReference>
<name>A0AAE9I667_9BURK</name>
<dbReference type="Proteomes" id="UP000318943">
    <property type="component" value="Unassembled WGS sequence"/>
</dbReference>
<keyword evidence="6" id="KW-1185">Reference proteome</keyword>
<evidence type="ECO:0000313" key="6">
    <source>
        <dbReference type="Proteomes" id="UP000318943"/>
    </source>
</evidence>
<organism evidence="5 7">
    <name type="scientific">Cupriavidus campinensis</name>
    <dbReference type="NCBI Taxonomy" id="151783"/>
    <lineage>
        <taxon>Bacteria</taxon>
        <taxon>Pseudomonadati</taxon>
        <taxon>Pseudomonadota</taxon>
        <taxon>Betaproteobacteria</taxon>
        <taxon>Burkholderiales</taxon>
        <taxon>Burkholderiaceae</taxon>
        <taxon>Cupriavidus</taxon>
    </lineage>
</organism>
<dbReference type="SUPFAM" id="SSF52402">
    <property type="entry name" value="Adenine nucleotide alpha hydrolases-like"/>
    <property type="match status" value="1"/>
</dbReference>
<comment type="subcellular location">
    <subcellularLocation>
        <location evidence="2">Cytoplasm</location>
    </subcellularLocation>
</comment>
<keyword evidence="2" id="KW-0963">Cytoplasm</keyword>
<dbReference type="PIRSF" id="PIRSF006276">
    <property type="entry name" value="UspA"/>
    <property type="match status" value="1"/>
</dbReference>
<dbReference type="PANTHER" id="PTHR46268">
    <property type="entry name" value="STRESS RESPONSE PROTEIN NHAX"/>
    <property type="match status" value="1"/>
</dbReference>
<comment type="similarity">
    <text evidence="1 2">Belongs to the universal stress protein A family.</text>
</comment>
<dbReference type="PANTHER" id="PTHR46268:SF15">
    <property type="entry name" value="UNIVERSAL STRESS PROTEIN HP_0031"/>
    <property type="match status" value="1"/>
</dbReference>
<reference evidence="5" key="3">
    <citation type="submission" date="2022-05" db="EMBL/GenBank/DDBJ databases">
        <authorList>
            <person name="Kunte H.-J."/>
        </authorList>
    </citation>
    <scope>NUCLEOTIDE SEQUENCE</scope>
    <source>
        <strain evidence="5">G5</strain>
    </source>
</reference>
<dbReference type="RefSeq" id="WP_144202196.1">
    <property type="nucleotide sequence ID" value="NZ_CAJPVH010000001.1"/>
</dbReference>
<dbReference type="EMBL" id="CP097331">
    <property type="protein sequence ID" value="URF08034.1"/>
    <property type="molecule type" value="Genomic_DNA"/>
</dbReference>
<dbReference type="GO" id="GO:0005737">
    <property type="term" value="C:cytoplasm"/>
    <property type="evidence" value="ECO:0007669"/>
    <property type="project" value="UniProtKB-SubCell"/>
</dbReference>
<dbReference type="InterPro" id="IPR014729">
    <property type="entry name" value="Rossmann-like_a/b/a_fold"/>
</dbReference>
<dbReference type="Gene3D" id="3.40.50.620">
    <property type="entry name" value="HUPs"/>
    <property type="match status" value="1"/>
</dbReference>
<dbReference type="Pfam" id="PF00582">
    <property type="entry name" value="Usp"/>
    <property type="match status" value="1"/>
</dbReference>
<dbReference type="CDD" id="cd00293">
    <property type="entry name" value="USP-like"/>
    <property type="match status" value="1"/>
</dbReference>
<evidence type="ECO:0000256" key="2">
    <source>
        <dbReference type="PIRNR" id="PIRNR006276"/>
    </source>
</evidence>
<evidence type="ECO:0000256" key="1">
    <source>
        <dbReference type="ARBA" id="ARBA00008791"/>
    </source>
</evidence>
<dbReference type="InterPro" id="IPR006016">
    <property type="entry name" value="UspA"/>
</dbReference>
<proteinExistence type="inferred from homology"/>
<reference evidence="5" key="2">
    <citation type="journal article" date="2022" name="Microbiol. Resour. Announc.">
        <title>Genome Sequence of Cupriavidus campinensis Strain G5, a Member of a Bacterial Consortium Capable of Polyethylene Degradation.</title>
        <authorList>
            <person name="Schneider B."/>
            <person name="Pfeiffer F."/>
            <person name="Dyall-Smith M."/>
            <person name="Kunte H.J."/>
        </authorList>
    </citation>
    <scope>NUCLEOTIDE SEQUENCE</scope>
    <source>
        <strain evidence="5">G5</strain>
    </source>
</reference>
<protein>
    <recommendedName>
        <fullName evidence="2">Universal stress protein</fullName>
    </recommendedName>
</protein>
<dbReference type="PRINTS" id="PR01438">
    <property type="entry name" value="UNVRSLSTRESS"/>
</dbReference>
<sequence length="148" mass="15810">MYQTILVAIDGSDCGNLALDEAMRLAAMCNATLHIVHVIDNSYLKYDMGYGNLGDLRPALLEGGRKLLTEAEARAHAGHVTCRAELLDELLGLGDVATMINAAAQRAHADVVVLGTHGRRGVRRLVMGSVAEGLVRESKVPVLLVRAP</sequence>
<evidence type="ECO:0000313" key="7">
    <source>
        <dbReference type="Proteomes" id="UP001056132"/>
    </source>
</evidence>
<dbReference type="AlphaFoldDB" id="A0AAE9I667"/>
<evidence type="ECO:0000259" key="3">
    <source>
        <dbReference type="Pfam" id="PF00582"/>
    </source>
</evidence>
<gene>
    <name evidence="4" type="ORF">FGG12_25290</name>
    <name evidence="5" type="ORF">M5D45_23045</name>
</gene>
<dbReference type="InterPro" id="IPR006015">
    <property type="entry name" value="Universal_stress_UspA"/>
</dbReference>
<evidence type="ECO:0000313" key="4">
    <source>
        <dbReference type="EMBL" id="TSP09847.1"/>
    </source>
</evidence>
<reference evidence="4 6" key="1">
    <citation type="submission" date="2019-05" db="EMBL/GenBank/DDBJ databases">
        <title>Whole genome sequence analysis of Cupriavidus campinensis S14E4C strain.</title>
        <authorList>
            <person name="Abbaszade G."/>
            <person name="Szabo A."/>
            <person name="Toumi M."/>
            <person name="Toth E."/>
        </authorList>
    </citation>
    <scope>NUCLEOTIDE SEQUENCE [LARGE SCALE GENOMIC DNA]</scope>
    <source>
        <strain evidence="4 6">S14E4C</strain>
    </source>
</reference>
<dbReference type="Proteomes" id="UP001056132">
    <property type="component" value="Chromosome 2"/>
</dbReference>
<accession>A0AAE9I667</accession>